<dbReference type="PROSITE" id="PS51194">
    <property type="entry name" value="HELICASE_CTER"/>
    <property type="match status" value="1"/>
</dbReference>
<dbReference type="SUPFAM" id="SSF52540">
    <property type="entry name" value="P-loop containing nucleoside triphosphate hydrolases"/>
    <property type="match status" value="2"/>
</dbReference>
<dbReference type="InterPro" id="IPR014001">
    <property type="entry name" value="Helicase_ATP-bd"/>
</dbReference>
<keyword evidence="4" id="KW-0067">ATP-binding</keyword>
<evidence type="ECO:0000256" key="4">
    <source>
        <dbReference type="ARBA" id="ARBA00022840"/>
    </source>
</evidence>
<feature type="domain" description="Helicase ATP-binding" evidence="5">
    <location>
        <begin position="111"/>
        <end position="262"/>
    </location>
</feature>
<evidence type="ECO:0000259" key="5">
    <source>
        <dbReference type="PROSITE" id="PS51192"/>
    </source>
</evidence>
<evidence type="ECO:0000256" key="2">
    <source>
        <dbReference type="ARBA" id="ARBA00022801"/>
    </source>
</evidence>
<dbReference type="PANTHER" id="PTHR11274:SF0">
    <property type="entry name" value="GENERAL TRANSCRIPTION AND DNA REPAIR FACTOR IIH HELICASE SUBUNIT XPB"/>
    <property type="match status" value="1"/>
</dbReference>
<keyword evidence="3" id="KW-0347">Helicase</keyword>
<evidence type="ECO:0000313" key="7">
    <source>
        <dbReference type="EMBL" id="AEZ50521.1"/>
    </source>
</evidence>
<dbReference type="Proteomes" id="UP000006298">
    <property type="component" value="Segment"/>
</dbReference>
<dbReference type="Pfam" id="PF00271">
    <property type="entry name" value="Helicase_C"/>
    <property type="match status" value="1"/>
</dbReference>
<dbReference type="SMART" id="SM00487">
    <property type="entry name" value="DEXDc"/>
    <property type="match status" value="1"/>
</dbReference>
<keyword evidence="2" id="KW-0378">Hydrolase</keyword>
<accession>J9PUL8</accession>
<feature type="domain" description="Helicase C-terminal" evidence="6">
    <location>
        <begin position="373"/>
        <end position="532"/>
    </location>
</feature>
<dbReference type="PROSITE" id="PS51192">
    <property type="entry name" value="HELICASE_ATP_BIND_1"/>
    <property type="match status" value="1"/>
</dbReference>
<dbReference type="Gene3D" id="3.40.50.300">
    <property type="entry name" value="P-loop containing nucleotide triphosphate hydrolases"/>
    <property type="match status" value="2"/>
</dbReference>
<dbReference type="InterPro" id="IPR050615">
    <property type="entry name" value="ATP-dep_DNA_Helicase"/>
</dbReference>
<proteinExistence type="predicted"/>
<keyword evidence="8" id="KW-1185">Reference proteome</keyword>
<dbReference type="InterPro" id="IPR001650">
    <property type="entry name" value="Helicase_C-like"/>
</dbReference>
<dbReference type="GO" id="GO:0004386">
    <property type="term" value="F:helicase activity"/>
    <property type="evidence" value="ECO:0007669"/>
    <property type="project" value="UniProtKB-KW"/>
</dbReference>
<organism evidence="7 8">
    <name type="scientific">Bacillus phage BCD7</name>
    <dbReference type="NCBI Taxonomy" id="1136534"/>
    <lineage>
        <taxon>Viruses</taxon>
        <taxon>Duplodnaviria</taxon>
        <taxon>Heunggongvirae</taxon>
        <taxon>Uroviricota</taxon>
        <taxon>Caudoviricetes</taxon>
        <taxon>Becedseptimavirus</taxon>
        <taxon>Becedseptimavirus BCD7</taxon>
    </lineage>
</organism>
<dbReference type="KEGG" id="vg:14011593"/>
<dbReference type="PANTHER" id="PTHR11274">
    <property type="entry name" value="RAD25/XP-B DNA REPAIR HELICASE"/>
    <property type="match status" value="1"/>
</dbReference>
<dbReference type="EMBL" id="JN712910">
    <property type="protein sequence ID" value="AEZ50521.1"/>
    <property type="molecule type" value="Genomic_DNA"/>
</dbReference>
<dbReference type="Pfam" id="PF04851">
    <property type="entry name" value="ResIII"/>
    <property type="match status" value="1"/>
</dbReference>
<evidence type="ECO:0000256" key="1">
    <source>
        <dbReference type="ARBA" id="ARBA00022741"/>
    </source>
</evidence>
<dbReference type="InterPro" id="IPR006935">
    <property type="entry name" value="Helicase/UvrB_N"/>
</dbReference>
<dbReference type="RefSeq" id="YP_007005925.1">
    <property type="nucleotide sequence ID" value="NC_019515.1"/>
</dbReference>
<reference evidence="7 8" key="1">
    <citation type="submission" date="2011-09" db="EMBL/GenBank/DDBJ databases">
        <title>Complete Genome Sequence of Bacillus cereus Bacteriophage BCD7.</title>
        <authorList>
            <person name="Lee J.-H."/>
            <person name="Shin H."/>
            <person name="Son B."/>
            <person name="Ryu S."/>
        </authorList>
    </citation>
    <scope>NUCLEOTIDE SEQUENCE [LARGE SCALE GENOMIC DNA]</scope>
</reference>
<dbReference type="GeneID" id="14011593"/>
<protein>
    <submittedName>
        <fullName evidence="7">Putative type III restriction protein res subunit</fullName>
    </submittedName>
</protein>
<evidence type="ECO:0000256" key="3">
    <source>
        <dbReference type="ARBA" id="ARBA00022806"/>
    </source>
</evidence>
<dbReference type="GO" id="GO:0005524">
    <property type="term" value="F:ATP binding"/>
    <property type="evidence" value="ECO:0007669"/>
    <property type="project" value="UniProtKB-KW"/>
</dbReference>
<dbReference type="GO" id="GO:0016787">
    <property type="term" value="F:hydrolase activity"/>
    <property type="evidence" value="ECO:0007669"/>
    <property type="project" value="UniProtKB-KW"/>
</dbReference>
<dbReference type="CDD" id="cd17926">
    <property type="entry name" value="DEXHc_RE"/>
    <property type="match status" value="1"/>
</dbReference>
<gene>
    <name evidence="7" type="ORF">BCD7_0074</name>
</gene>
<name>J9PUL8_9CAUD</name>
<dbReference type="InterPro" id="IPR027417">
    <property type="entry name" value="P-loop_NTPase"/>
</dbReference>
<evidence type="ECO:0000313" key="8">
    <source>
        <dbReference type="Proteomes" id="UP000006298"/>
    </source>
</evidence>
<evidence type="ECO:0000259" key="6">
    <source>
        <dbReference type="PROSITE" id="PS51194"/>
    </source>
</evidence>
<keyword evidence="1" id="KW-0547">Nucleotide-binding</keyword>
<dbReference type="GO" id="GO:0003677">
    <property type="term" value="F:DNA binding"/>
    <property type="evidence" value="ECO:0007669"/>
    <property type="project" value="InterPro"/>
</dbReference>
<sequence length="541" mass="62578">MIKVELSGVKIISNCTEDELVAIKEDLTFDNPAYKSAKRHSRYGVGKIPPYIQYYEEGIGGRVLVPRSYTIPFPYEVTSDERLINYGVEYPKLRIELRDTQKQASEAYLKAYLEDKDENGVIILPTGKGKSILGLYLARKFSQRALVIVHKDDLVDGWTQDAKVIFGMKPKEVGLIKGKDFRFGKQITVTTIQTLSRLSPEKIDKIKDFFGMIIVDEFHHSVANIYKALSYFPARFKIGLTATAMRTDGLEKVLYHHFGKKVFEFIEDKDDEDILPATIVIKNVPMEWEYKRHYEVMKKYRSEISDILHNSGGWDDELYNRMMEGDPFSEEEVEEVFGEDIFDQFKKKVHPKNVTISEVRKVISFNDRFNRMLTTDVIAEYKQGKSCIVFTHEKEHCRVIEETLIKRGVPAEQIQLYYGDSKTPKEVMKKRAEDKEVLITIATYSIATEGTNVKAWERGFLASTVANEKDTIQAIGRCRRTKTGKSDCKIYDYRFPHVSVAKNHGKKRDKVYKTRKFTVIGEELKLPTKKQPRRGWGKFKK</sequence>
<dbReference type="OrthoDB" id="4131at10239"/>